<feature type="coiled-coil region" evidence="3">
    <location>
        <begin position="138"/>
        <end position="210"/>
    </location>
</feature>
<dbReference type="GO" id="GO:0004176">
    <property type="term" value="F:ATP-dependent peptidase activity"/>
    <property type="evidence" value="ECO:0007669"/>
    <property type="project" value="UniProtKB-UniRule"/>
</dbReference>
<keyword evidence="1 2" id="KW-0645">Protease</keyword>
<name>R9C770_9CLOT</name>
<feature type="active site" evidence="2">
    <location>
        <position position="691"/>
    </location>
</feature>
<sequence>MIAKCNLQSRKYMRKELTLKEVKFDFNFKKSKLKGSVTKIPEIDSEYEKIGRAIKINKEGYNLYLIDSFSKEKLNKLQLYIQEQYKYLEPPKDICYVTLEDNKKPEVLFINNGNGKKLKDAVEEIKNNYIEIVEEFYNASSEDEKDKLIEEIQSKRNDYISELMDMAKKEDFEVKVTNKGVAFIPLVNGKSISEREYDNLEKNRKEAIVAKASILKKKAEIVLGKLKEIETKSIKKLKEIYSDFLANEMEAYKDEALLEFIDDDNSYEYLEKLFISMEKEIINCYTMDIDEDEEQLYQVINKYDIHLLVDNSLRTIPPVIYEEDPNLNNLMGFIEYENHNGVYTTDISLINPGSLLKANEGCLIIRVNSLASNVYSYYHLKKALMTNKITYDISKSYVEVISINGLKPQPIPINVKIILIGDHETYDALYSLDEDFGKLFPLRAEFDPIVEVNENVSAYINKEINNKIKENSLMPITEEGINEVIKFLSRTANSRTKVNIDTTEIEKLMILSNDNAKNRKSLVIDSKDIIDIAYAKEKIEDEYDKLYKDNKILISVTGKKNGVINALAVLDTGYHSFGKPMRITCIAHKGTGRIIDIHKESRLSGKVHEKSINILKGLLNNIIDPYKDIPVDFYLSFEQTYGLIDGDSASVAEIICILSALSKKPIRQTIAVTGSINQLGEVQAIGGVNEKVEGFFRVCDFLDNVENKGVLIPSSNKDELILIPEIEQAMEEGKFHIYVMDTLEDAIKTLILNDDENIEDFYSDLQEEVKKYKGSKEKKEE</sequence>
<dbReference type="Pfam" id="PF05362">
    <property type="entry name" value="Lon_C"/>
    <property type="match status" value="1"/>
</dbReference>
<dbReference type="EC" id="3.4.21.53" evidence="2"/>
<keyword evidence="2" id="KW-0378">Hydrolase</keyword>
<dbReference type="GO" id="GO:0005524">
    <property type="term" value="F:ATP binding"/>
    <property type="evidence" value="ECO:0007669"/>
    <property type="project" value="InterPro"/>
</dbReference>
<dbReference type="Proteomes" id="UP000013988">
    <property type="component" value="Unassembled WGS sequence"/>
</dbReference>
<keyword evidence="6" id="KW-1185">Reference proteome</keyword>
<dbReference type="SUPFAM" id="SSF54211">
    <property type="entry name" value="Ribosomal protein S5 domain 2-like"/>
    <property type="match status" value="1"/>
</dbReference>
<dbReference type="Gene3D" id="3.30.230.10">
    <property type="match status" value="1"/>
</dbReference>
<dbReference type="PATRIC" id="fig|1202534.3.peg.2329"/>
<evidence type="ECO:0000313" key="5">
    <source>
        <dbReference type="EMBL" id="EOR24820.1"/>
    </source>
</evidence>
<feature type="active site" evidence="2">
    <location>
        <position position="648"/>
    </location>
</feature>
<dbReference type="PANTHER" id="PTHR10046">
    <property type="entry name" value="ATP DEPENDENT LON PROTEASE FAMILY MEMBER"/>
    <property type="match status" value="1"/>
</dbReference>
<dbReference type="Gene3D" id="1.10.8.60">
    <property type="match status" value="1"/>
</dbReference>
<evidence type="ECO:0000256" key="3">
    <source>
        <dbReference type="SAM" id="Coils"/>
    </source>
</evidence>
<dbReference type="PRINTS" id="PR00830">
    <property type="entry name" value="ENDOLAPTASE"/>
</dbReference>
<dbReference type="InterPro" id="IPR014721">
    <property type="entry name" value="Ribsml_uS5_D2-typ_fold_subgr"/>
</dbReference>
<dbReference type="EMBL" id="ASRV01000139">
    <property type="protein sequence ID" value="EOR24820.1"/>
    <property type="molecule type" value="Genomic_DNA"/>
</dbReference>
<dbReference type="GO" id="GO:0004252">
    <property type="term" value="F:serine-type endopeptidase activity"/>
    <property type="evidence" value="ECO:0007669"/>
    <property type="project" value="UniProtKB-UniRule"/>
</dbReference>
<dbReference type="Pfam" id="PF13654">
    <property type="entry name" value="AAA_32"/>
    <property type="match status" value="1"/>
</dbReference>
<feature type="domain" description="Lon proteolytic" evidence="4">
    <location>
        <begin position="558"/>
        <end position="753"/>
    </location>
</feature>
<dbReference type="InterPro" id="IPR020568">
    <property type="entry name" value="Ribosomal_Su5_D2-typ_SF"/>
</dbReference>
<protein>
    <recommendedName>
        <fullName evidence="2">endopeptidase La</fullName>
        <ecNumber evidence="2">3.4.21.53</ecNumber>
    </recommendedName>
</protein>
<gene>
    <name evidence="5" type="ORF">A500_11749</name>
</gene>
<comment type="catalytic activity">
    <reaction evidence="2">
        <text>Hydrolysis of proteins in presence of ATP.</text>
        <dbReference type="EC" id="3.4.21.53"/>
    </reaction>
</comment>
<dbReference type="InterPro" id="IPR027417">
    <property type="entry name" value="P-loop_NTPase"/>
</dbReference>
<comment type="similarity">
    <text evidence="2">Belongs to the peptidase S16 family.</text>
</comment>
<evidence type="ECO:0000259" key="4">
    <source>
        <dbReference type="PROSITE" id="PS51786"/>
    </source>
</evidence>
<accession>R9C770</accession>
<proteinExistence type="inferred from homology"/>
<keyword evidence="2" id="KW-0720">Serine protease</keyword>
<dbReference type="InterPro" id="IPR008269">
    <property type="entry name" value="Lon_proteolytic"/>
</dbReference>
<dbReference type="PROSITE" id="PS51786">
    <property type="entry name" value="LON_PROTEOLYTIC"/>
    <property type="match status" value="1"/>
</dbReference>
<keyword evidence="3" id="KW-0175">Coiled coil</keyword>
<evidence type="ECO:0000313" key="6">
    <source>
        <dbReference type="Proteomes" id="UP000013988"/>
    </source>
</evidence>
<evidence type="ECO:0000256" key="1">
    <source>
        <dbReference type="ARBA" id="ARBA00022670"/>
    </source>
</evidence>
<dbReference type="GO" id="GO:0030163">
    <property type="term" value="P:protein catabolic process"/>
    <property type="evidence" value="ECO:0007669"/>
    <property type="project" value="InterPro"/>
</dbReference>
<dbReference type="AlphaFoldDB" id="R9C770"/>
<reference evidence="5 6" key="1">
    <citation type="submission" date="2013-03" db="EMBL/GenBank/DDBJ databases">
        <title>Whole genome shotgun sequencing of Clostridium sartagoforme AAU1.</title>
        <authorList>
            <person name="Joshi C.G."/>
            <person name="Duggirala S.M."/>
            <person name="Nathani N.M."/>
            <person name="Bhatt V.D."/>
            <person name="Patel A.K."/>
            <person name="Pandya P.R."/>
            <person name="KaPatel J.A."/>
        </authorList>
    </citation>
    <scope>NUCLEOTIDE SEQUENCE [LARGE SCALE GENOMIC DNA]</scope>
    <source>
        <strain evidence="5 6">AAU1</strain>
    </source>
</reference>
<organism evidence="5 6">
    <name type="scientific">Clostridium sartagoforme AAU1</name>
    <dbReference type="NCBI Taxonomy" id="1202534"/>
    <lineage>
        <taxon>Bacteria</taxon>
        <taxon>Bacillati</taxon>
        <taxon>Bacillota</taxon>
        <taxon>Clostridia</taxon>
        <taxon>Eubacteriales</taxon>
        <taxon>Clostridiaceae</taxon>
        <taxon>Clostridium</taxon>
    </lineage>
</organism>
<dbReference type="Gene3D" id="3.40.50.300">
    <property type="entry name" value="P-loop containing nucleotide triphosphate hydrolases"/>
    <property type="match status" value="2"/>
</dbReference>
<dbReference type="InterPro" id="IPR027065">
    <property type="entry name" value="Lon_Prtase"/>
</dbReference>
<dbReference type="InterPro" id="IPR041699">
    <property type="entry name" value="AAA_32"/>
</dbReference>
<dbReference type="GO" id="GO:0006508">
    <property type="term" value="P:proteolysis"/>
    <property type="evidence" value="ECO:0007669"/>
    <property type="project" value="UniProtKB-KW"/>
</dbReference>
<comment type="caution">
    <text evidence="5">The sequence shown here is derived from an EMBL/GenBank/DDBJ whole genome shotgun (WGS) entry which is preliminary data.</text>
</comment>
<evidence type="ECO:0000256" key="2">
    <source>
        <dbReference type="PROSITE-ProRule" id="PRU01122"/>
    </source>
</evidence>